<dbReference type="Proteomes" id="UP000321323">
    <property type="component" value="Chromosome"/>
</dbReference>
<evidence type="ECO:0000313" key="2">
    <source>
        <dbReference type="Proteomes" id="UP000321323"/>
    </source>
</evidence>
<gene>
    <name evidence="1" type="ORF">E7V67_022050</name>
</gene>
<protein>
    <submittedName>
        <fullName evidence="1">Uncharacterized protein</fullName>
    </submittedName>
</protein>
<evidence type="ECO:0000313" key="1">
    <source>
        <dbReference type="EMBL" id="WUR12358.1"/>
    </source>
</evidence>
<accession>A0ABZ1UJR6</accession>
<sequence length="55" mass="6263">MADSTRHTVLWQCINGTLWVRTNNLVNNAYVRFGTAQIEQIVRIIRDARSTCKAG</sequence>
<name>A0ABZ1UJR6_9BURK</name>
<organism evidence="1 2">
    <name type="scientific">[Empedobacter] haloabium</name>
    <dbReference type="NCBI Taxonomy" id="592317"/>
    <lineage>
        <taxon>Bacteria</taxon>
        <taxon>Pseudomonadati</taxon>
        <taxon>Pseudomonadota</taxon>
        <taxon>Betaproteobacteria</taxon>
        <taxon>Burkholderiales</taxon>
        <taxon>Oxalobacteraceae</taxon>
        <taxon>Telluria group</taxon>
        <taxon>Telluria group incertae sedis</taxon>
    </lineage>
</organism>
<keyword evidence="2" id="KW-1185">Reference proteome</keyword>
<reference evidence="1 2" key="1">
    <citation type="journal article" date="2019" name="Int. J. Syst. Evol. Microbiol.">
        <title>The Draft Whole-Genome Sequence of the Antibiotic Producer Empedobacter haloabium ATCC 31962 Provides Indications for Its Taxonomic Reclassification.</title>
        <authorList>
            <person name="Miess H."/>
            <person name="Arlt P."/>
            <person name="Apel A.K."/>
            <person name="Weber T."/>
            <person name="Nieselt K."/>
            <person name="Hanssen F."/>
            <person name="Czemmel S."/>
            <person name="Nahnsen S."/>
            <person name="Gross H."/>
        </authorList>
    </citation>
    <scope>NUCLEOTIDE SEQUENCE [LARGE SCALE GENOMIC DNA]</scope>
    <source>
        <strain evidence="1 2">ATCC 31962</strain>
    </source>
</reference>
<proteinExistence type="predicted"/>
<dbReference type="EMBL" id="CP136508">
    <property type="protein sequence ID" value="WUR12358.1"/>
    <property type="molecule type" value="Genomic_DNA"/>
</dbReference>